<dbReference type="GO" id="GO:0071555">
    <property type="term" value="P:cell wall organization"/>
    <property type="evidence" value="ECO:0007669"/>
    <property type="project" value="UniProtKB-KW"/>
</dbReference>
<feature type="domain" description="Mur ligase C-terminal" evidence="10">
    <location>
        <begin position="339"/>
        <end position="466"/>
    </location>
</feature>
<comment type="cofactor">
    <cofactor evidence="7">
        <name>Mg(2+)</name>
        <dbReference type="ChEBI" id="CHEBI:18420"/>
    </cofactor>
</comment>
<dbReference type="Gene3D" id="3.40.1190.10">
    <property type="entry name" value="Mur-like, catalytic domain"/>
    <property type="match status" value="1"/>
</dbReference>
<comment type="subcellular location">
    <subcellularLocation>
        <location evidence="7 8">Cytoplasm</location>
    </subcellularLocation>
</comment>
<dbReference type="InterPro" id="IPR013221">
    <property type="entry name" value="Mur_ligase_cen"/>
</dbReference>
<dbReference type="NCBIfam" id="TIGR01085">
    <property type="entry name" value="murE"/>
    <property type="match status" value="1"/>
</dbReference>
<keyword evidence="6 7" id="KW-0961">Cell wall biogenesis/degradation</keyword>
<dbReference type="SUPFAM" id="SSF53244">
    <property type="entry name" value="MurD-like peptide ligases, peptide-binding domain"/>
    <property type="match status" value="1"/>
</dbReference>
<keyword evidence="7" id="KW-0067">ATP-binding</keyword>
<dbReference type="NCBIfam" id="NF001126">
    <property type="entry name" value="PRK00139.1-4"/>
    <property type="match status" value="1"/>
</dbReference>
<dbReference type="Pfam" id="PF01225">
    <property type="entry name" value="Mur_ligase"/>
    <property type="match status" value="1"/>
</dbReference>
<dbReference type="Pfam" id="PF08245">
    <property type="entry name" value="Mur_ligase_M"/>
    <property type="match status" value="1"/>
</dbReference>
<dbReference type="InterPro" id="IPR036615">
    <property type="entry name" value="Mur_ligase_C_dom_sf"/>
</dbReference>
<evidence type="ECO:0000256" key="3">
    <source>
        <dbReference type="ARBA" id="ARBA00022960"/>
    </source>
</evidence>
<feature type="domain" description="Mur ligase central" evidence="11">
    <location>
        <begin position="118"/>
        <end position="317"/>
    </location>
</feature>
<dbReference type="PANTHER" id="PTHR23135">
    <property type="entry name" value="MUR LIGASE FAMILY MEMBER"/>
    <property type="match status" value="1"/>
</dbReference>
<protein>
    <recommendedName>
        <fullName evidence="7">UDP-N-acetylmuramoyl-L-alanyl-D-glutamate--2,6-diaminopimelate ligase</fullName>
        <ecNumber evidence="7">6.3.2.13</ecNumber>
    </recommendedName>
    <alternativeName>
        <fullName evidence="7">Meso-A2pm-adding enzyme</fullName>
    </alternativeName>
    <alternativeName>
        <fullName evidence="7">Meso-diaminopimelate-adding enzyme</fullName>
    </alternativeName>
    <alternativeName>
        <fullName evidence="7">UDP-MurNAc-L-Ala-D-Glu:meso-diaminopimelate ligase</fullName>
    </alternativeName>
    <alternativeName>
        <fullName evidence="7">UDP-MurNAc-tripeptide synthetase</fullName>
    </alternativeName>
    <alternativeName>
        <fullName evidence="7">UDP-N-acetylmuramyl-tripeptide synthetase</fullName>
    </alternativeName>
</protein>
<feature type="binding site" evidence="7">
    <location>
        <position position="468"/>
    </location>
    <ligand>
        <name>meso-2,6-diaminopimelate</name>
        <dbReference type="ChEBI" id="CHEBI:57791"/>
    </ligand>
</feature>
<name>A0A6N9TMR0_DISTH</name>
<dbReference type="UniPathway" id="UPA00219"/>
<feature type="binding site" evidence="7">
    <location>
        <position position="35"/>
    </location>
    <ligand>
        <name>UDP-N-acetyl-alpha-D-muramoyl-L-alanyl-D-glutamate</name>
        <dbReference type="ChEBI" id="CHEBI:83900"/>
    </ligand>
</feature>
<keyword evidence="5 7" id="KW-0131">Cell cycle</keyword>
<keyword evidence="4 7" id="KW-0573">Peptidoglycan synthesis</keyword>
<proteinExistence type="inferred from homology"/>
<dbReference type="InterPro" id="IPR000713">
    <property type="entry name" value="Mur_ligase_N"/>
</dbReference>
<dbReference type="GO" id="GO:0000287">
    <property type="term" value="F:magnesium ion binding"/>
    <property type="evidence" value="ECO:0007669"/>
    <property type="project" value="UniProtKB-UniRule"/>
</dbReference>
<dbReference type="SUPFAM" id="SSF53623">
    <property type="entry name" value="MurD-like peptide ligases, catalytic domain"/>
    <property type="match status" value="1"/>
</dbReference>
<feature type="binding site" evidence="7">
    <location>
        <position position="197"/>
    </location>
    <ligand>
        <name>UDP-N-acetyl-alpha-D-muramoyl-L-alanyl-D-glutamate</name>
        <dbReference type="ChEBI" id="CHEBI:83900"/>
    </ligand>
</feature>
<feature type="short sequence motif" description="Meso-diaminopimelate recognition motif" evidence="7">
    <location>
        <begin position="412"/>
        <end position="415"/>
    </location>
</feature>
<dbReference type="EMBL" id="JAAGRR010000049">
    <property type="protein sequence ID" value="NDY42338.1"/>
    <property type="molecule type" value="Genomic_DNA"/>
</dbReference>
<dbReference type="GO" id="GO:0008765">
    <property type="term" value="F:UDP-N-acetylmuramoylalanyl-D-glutamate-2,6-diaminopimelate ligase activity"/>
    <property type="evidence" value="ECO:0007669"/>
    <property type="project" value="UniProtKB-UniRule"/>
</dbReference>
<reference evidence="12 13" key="1">
    <citation type="submission" date="2020-02" db="EMBL/GenBank/DDBJ databases">
        <title>Comparative genomics of sulfur disproportionating microorganisms.</title>
        <authorList>
            <person name="Ward L.M."/>
            <person name="Bertran E."/>
            <person name="Johnston D.T."/>
        </authorList>
    </citation>
    <scope>NUCLEOTIDE SEQUENCE [LARGE SCALE GENOMIC DNA]</scope>
    <source>
        <strain evidence="12 13">DSM 100025</strain>
    </source>
</reference>
<feature type="modified residue" description="N6-carboxylysine" evidence="7">
    <location>
        <position position="229"/>
    </location>
</feature>
<dbReference type="GO" id="GO:0009252">
    <property type="term" value="P:peptidoglycan biosynthetic process"/>
    <property type="evidence" value="ECO:0007669"/>
    <property type="project" value="UniProtKB-UniRule"/>
</dbReference>
<feature type="binding site" evidence="7">
    <location>
        <begin position="120"/>
        <end position="126"/>
    </location>
    <ligand>
        <name>ATP</name>
        <dbReference type="ChEBI" id="CHEBI:30616"/>
    </ligand>
</feature>
<evidence type="ECO:0000259" key="10">
    <source>
        <dbReference type="Pfam" id="PF02875"/>
    </source>
</evidence>
<dbReference type="InterPro" id="IPR035911">
    <property type="entry name" value="MurE/MurF_N"/>
</dbReference>
<evidence type="ECO:0000313" key="13">
    <source>
        <dbReference type="Proteomes" id="UP000469346"/>
    </source>
</evidence>
<dbReference type="InterPro" id="IPR004101">
    <property type="entry name" value="Mur_ligase_C"/>
</dbReference>
<evidence type="ECO:0000256" key="8">
    <source>
        <dbReference type="RuleBase" id="RU004135"/>
    </source>
</evidence>
<dbReference type="GO" id="GO:0008360">
    <property type="term" value="P:regulation of cell shape"/>
    <property type="evidence" value="ECO:0007669"/>
    <property type="project" value="UniProtKB-KW"/>
</dbReference>
<dbReference type="RefSeq" id="WP_163298479.1">
    <property type="nucleotide sequence ID" value="NZ_JAAGRR010000049.1"/>
</dbReference>
<feature type="binding site" evidence="7">
    <location>
        <position position="195"/>
    </location>
    <ligand>
        <name>UDP-N-acetyl-alpha-D-muramoyl-L-alanyl-D-glutamate</name>
        <dbReference type="ChEBI" id="CHEBI:83900"/>
    </ligand>
</feature>
<evidence type="ECO:0000259" key="11">
    <source>
        <dbReference type="Pfam" id="PF08245"/>
    </source>
</evidence>
<dbReference type="HAMAP" id="MF_00208">
    <property type="entry name" value="MurE"/>
    <property type="match status" value="1"/>
</dbReference>
<dbReference type="GO" id="GO:0005737">
    <property type="term" value="C:cytoplasm"/>
    <property type="evidence" value="ECO:0007669"/>
    <property type="project" value="UniProtKB-SubCell"/>
</dbReference>
<dbReference type="InterPro" id="IPR005761">
    <property type="entry name" value="UDP-N-AcMur-Glu-dNH2Pim_ligase"/>
</dbReference>
<evidence type="ECO:0000256" key="7">
    <source>
        <dbReference type="HAMAP-Rule" id="MF_00208"/>
    </source>
</evidence>
<comment type="pathway">
    <text evidence="7 8">Cell wall biogenesis; peptidoglycan biosynthesis.</text>
</comment>
<evidence type="ECO:0000313" key="12">
    <source>
        <dbReference type="EMBL" id="NDY42338.1"/>
    </source>
</evidence>
<dbReference type="Gene3D" id="3.90.190.20">
    <property type="entry name" value="Mur ligase, C-terminal domain"/>
    <property type="match status" value="1"/>
</dbReference>
<evidence type="ECO:0000256" key="1">
    <source>
        <dbReference type="ARBA" id="ARBA00005898"/>
    </source>
</evidence>
<comment type="function">
    <text evidence="7">Catalyzes the addition of meso-diaminopimelic acid to the nucleotide precursor UDP-N-acetylmuramoyl-L-alanyl-D-glutamate (UMAG) in the biosynthesis of bacterial cell-wall peptidoglycan.</text>
</comment>
<sequence length="499" mass="52118">MSVTLRVLLDRLAPPEEVRVSGDPDVPIRGVAIDSRRVGPGDLFVALPGTRSHGGCFVPEALRRGAAAVAGDGDAFPEGFEAAAPVPVVRVLDARRFAGRVADAFYGGPGRRLRLVGVTGTNGKTTVTHLVAAILDAAGIPCGVIGTVTRRFGAVSEPSDMTTPDVVRLHQTLAEMAAKGARAVAMEVSSHALDQDRVAGCAFDAAVFTNLSHDHLDYHGDMAAYGAAKARLFHAHRPGTAVVNVDDPFGAGLWADLSRRGISFGLCEEAMVRPLAWRCDAGGISAEIATPAGRVEIASPLVGRFNLSNLLAAAAAAVALGVPVAAVAEGIGAMGGVPGRLERVDAGPGRLALVDYAHTPDALESVLAALRELGPRRLVCVVGCGGDRDPSKRPVMARTAARLADLAVFTSDNPRTEDPAEILRQMTDGLEGGAPNVRVIPDRREAIRWAAARLEAGDCLLVAGKGHETCQIVGTERRFFDDRLELAEALRAGGLRRAV</sequence>
<keyword evidence="7" id="KW-0963">Cytoplasm</keyword>
<feature type="binding site" evidence="7">
    <location>
        <position position="189"/>
    </location>
    <ligand>
        <name>UDP-N-acetyl-alpha-D-muramoyl-L-alanyl-D-glutamate</name>
        <dbReference type="ChEBI" id="CHEBI:83900"/>
    </ligand>
</feature>
<gene>
    <name evidence="7" type="primary">murE</name>
    <name evidence="12" type="ORF">G3N55_05715</name>
</gene>
<dbReference type="GO" id="GO:0051301">
    <property type="term" value="P:cell division"/>
    <property type="evidence" value="ECO:0007669"/>
    <property type="project" value="UniProtKB-KW"/>
</dbReference>
<dbReference type="NCBIfam" id="NF001124">
    <property type="entry name" value="PRK00139.1-2"/>
    <property type="match status" value="1"/>
</dbReference>
<evidence type="ECO:0000256" key="6">
    <source>
        <dbReference type="ARBA" id="ARBA00023316"/>
    </source>
</evidence>
<dbReference type="Proteomes" id="UP000469346">
    <property type="component" value="Unassembled WGS sequence"/>
</dbReference>
<keyword evidence="3 7" id="KW-0133">Cell shape</keyword>
<keyword evidence="2 7" id="KW-0132">Cell division</keyword>
<keyword evidence="7" id="KW-0547">Nucleotide-binding</keyword>
<dbReference type="SUPFAM" id="SSF63418">
    <property type="entry name" value="MurE/MurF N-terminal domain"/>
    <property type="match status" value="1"/>
</dbReference>
<comment type="PTM">
    <text evidence="7">Carboxylation is probably crucial for Mg(2+) binding and, consequently, for the gamma-phosphate positioning of ATP.</text>
</comment>
<comment type="caution">
    <text evidence="12">The sequence shown here is derived from an EMBL/GenBank/DDBJ whole genome shotgun (WGS) entry which is preliminary data.</text>
</comment>
<dbReference type="PANTHER" id="PTHR23135:SF4">
    <property type="entry name" value="UDP-N-ACETYLMURAMOYL-L-ALANYL-D-GLUTAMATE--2,6-DIAMINOPIMELATE LIGASE MURE HOMOLOG, CHLOROPLASTIC"/>
    <property type="match status" value="1"/>
</dbReference>
<keyword evidence="7 12" id="KW-0436">Ligase</keyword>
<dbReference type="GO" id="GO:0005524">
    <property type="term" value="F:ATP binding"/>
    <property type="evidence" value="ECO:0007669"/>
    <property type="project" value="UniProtKB-UniRule"/>
</dbReference>
<accession>A0A6N9TMR0</accession>
<comment type="caution">
    <text evidence="7">Lacks conserved residue(s) required for the propagation of feature annotation.</text>
</comment>
<dbReference type="Pfam" id="PF02875">
    <property type="entry name" value="Mur_ligase_C"/>
    <property type="match status" value="1"/>
</dbReference>
<feature type="binding site" evidence="7">
    <location>
        <position position="388"/>
    </location>
    <ligand>
        <name>meso-2,6-diaminopimelate</name>
        <dbReference type="ChEBI" id="CHEBI:57791"/>
    </ligand>
</feature>
<dbReference type="EC" id="6.3.2.13" evidence="7"/>
<evidence type="ECO:0000256" key="2">
    <source>
        <dbReference type="ARBA" id="ARBA00022618"/>
    </source>
</evidence>
<evidence type="ECO:0000256" key="4">
    <source>
        <dbReference type="ARBA" id="ARBA00022984"/>
    </source>
</evidence>
<keyword evidence="13" id="KW-1185">Reference proteome</keyword>
<keyword evidence="7" id="KW-0460">Magnesium</keyword>
<comment type="catalytic activity">
    <reaction evidence="7">
        <text>UDP-N-acetyl-alpha-D-muramoyl-L-alanyl-D-glutamate + meso-2,6-diaminopimelate + ATP = UDP-N-acetyl-alpha-D-muramoyl-L-alanyl-gamma-D-glutamyl-meso-2,6-diaminopimelate + ADP + phosphate + H(+)</text>
        <dbReference type="Rhea" id="RHEA:23676"/>
        <dbReference type="ChEBI" id="CHEBI:15378"/>
        <dbReference type="ChEBI" id="CHEBI:30616"/>
        <dbReference type="ChEBI" id="CHEBI:43474"/>
        <dbReference type="ChEBI" id="CHEBI:57791"/>
        <dbReference type="ChEBI" id="CHEBI:83900"/>
        <dbReference type="ChEBI" id="CHEBI:83905"/>
        <dbReference type="ChEBI" id="CHEBI:456216"/>
        <dbReference type="EC" id="6.3.2.13"/>
    </reaction>
</comment>
<comment type="similarity">
    <text evidence="1 7">Belongs to the MurCDEF family. MurE subfamily.</text>
</comment>
<evidence type="ECO:0000259" key="9">
    <source>
        <dbReference type="Pfam" id="PF01225"/>
    </source>
</evidence>
<feature type="binding site" evidence="7">
    <location>
        <begin position="162"/>
        <end position="163"/>
    </location>
    <ligand>
        <name>UDP-N-acetyl-alpha-D-muramoyl-L-alanyl-D-glutamate</name>
        <dbReference type="ChEBI" id="CHEBI:83900"/>
    </ligand>
</feature>
<dbReference type="InterPro" id="IPR036565">
    <property type="entry name" value="Mur-like_cat_sf"/>
</dbReference>
<feature type="binding site" evidence="7">
    <location>
        <begin position="412"/>
        <end position="415"/>
    </location>
    <ligand>
        <name>meso-2,6-diaminopimelate</name>
        <dbReference type="ChEBI" id="CHEBI:57791"/>
    </ligand>
</feature>
<organism evidence="12 13">
    <name type="scientific">Dissulfurirhabdus thermomarina</name>
    <dbReference type="NCBI Taxonomy" id="1765737"/>
    <lineage>
        <taxon>Bacteria</taxon>
        <taxon>Deltaproteobacteria</taxon>
        <taxon>Dissulfurirhabdaceae</taxon>
        <taxon>Dissulfurirhabdus</taxon>
    </lineage>
</organism>
<feature type="binding site" evidence="7">
    <location>
        <position position="464"/>
    </location>
    <ligand>
        <name>meso-2,6-diaminopimelate</name>
        <dbReference type="ChEBI" id="CHEBI:57791"/>
    </ligand>
</feature>
<evidence type="ECO:0000256" key="5">
    <source>
        <dbReference type="ARBA" id="ARBA00023306"/>
    </source>
</evidence>
<dbReference type="Gene3D" id="3.40.1390.10">
    <property type="entry name" value="MurE/MurF, N-terminal domain"/>
    <property type="match status" value="1"/>
</dbReference>
<feature type="domain" description="Mur ligase N-terminal catalytic" evidence="9">
    <location>
        <begin position="28"/>
        <end position="106"/>
    </location>
</feature>
<dbReference type="AlphaFoldDB" id="A0A6N9TMR0"/>